<feature type="domain" description="C3H1-type" evidence="8">
    <location>
        <begin position="209"/>
        <end position="237"/>
    </location>
</feature>
<geneLocation type="mitochondrion" evidence="10"/>
<evidence type="ECO:0000256" key="1">
    <source>
        <dbReference type="ARBA" id="ARBA00022679"/>
    </source>
</evidence>
<evidence type="ECO:0000256" key="5">
    <source>
        <dbReference type="PROSITE-ProRule" id="PRU00723"/>
    </source>
</evidence>
<dbReference type="SUPFAM" id="SSF57850">
    <property type="entry name" value="RING/U-box"/>
    <property type="match status" value="1"/>
</dbReference>
<dbReference type="Proteomes" id="UP000039324">
    <property type="component" value="Unassembled WGS sequence"/>
</dbReference>
<evidence type="ECO:0000256" key="6">
    <source>
        <dbReference type="SAM" id="MobiDB-lite"/>
    </source>
</evidence>
<dbReference type="InterPro" id="IPR018957">
    <property type="entry name" value="Znf_C3HC4_RING-type"/>
</dbReference>
<dbReference type="AlphaFoldDB" id="A0A0G4J4X2"/>
<evidence type="ECO:0000313" key="9">
    <source>
        <dbReference type="EMBL" id="CEP02638.1"/>
    </source>
</evidence>
<dbReference type="GO" id="GO:0061630">
    <property type="term" value="F:ubiquitin protein ligase activity"/>
    <property type="evidence" value="ECO:0007669"/>
    <property type="project" value="InterPro"/>
</dbReference>
<feature type="compositionally biased region" description="Basic and acidic residues" evidence="6">
    <location>
        <begin position="22"/>
        <end position="31"/>
    </location>
</feature>
<feature type="domain" description="C3H1-type" evidence="8">
    <location>
        <begin position="64"/>
        <end position="91"/>
    </location>
</feature>
<keyword evidence="2 5" id="KW-0479">Metal-binding</keyword>
<evidence type="ECO:0000256" key="4">
    <source>
        <dbReference type="ARBA" id="ARBA00022833"/>
    </source>
</evidence>
<evidence type="ECO:0000259" key="7">
    <source>
        <dbReference type="PROSITE" id="PS50089"/>
    </source>
</evidence>
<evidence type="ECO:0000256" key="2">
    <source>
        <dbReference type="ARBA" id="ARBA00022723"/>
    </source>
</evidence>
<dbReference type="GO" id="GO:0000209">
    <property type="term" value="P:protein polyubiquitination"/>
    <property type="evidence" value="ECO:0007669"/>
    <property type="project" value="InterPro"/>
</dbReference>
<dbReference type="PROSITE" id="PS00518">
    <property type="entry name" value="ZF_RING_1"/>
    <property type="match status" value="1"/>
</dbReference>
<dbReference type="InterPro" id="IPR000571">
    <property type="entry name" value="Znf_CCCH"/>
</dbReference>
<feature type="zinc finger region" description="C3H1-type" evidence="5">
    <location>
        <begin position="64"/>
        <end position="91"/>
    </location>
</feature>
<dbReference type="EMBL" id="CDSF01000133">
    <property type="protein sequence ID" value="CEP02638.1"/>
    <property type="molecule type" value="Genomic_DNA"/>
</dbReference>
<dbReference type="OMA" id="ICRTISY"/>
<dbReference type="Pfam" id="PF14608">
    <property type="entry name" value="zf-CCCH_2"/>
    <property type="match status" value="2"/>
</dbReference>
<dbReference type="InterPro" id="IPR001841">
    <property type="entry name" value="Znf_RING"/>
</dbReference>
<dbReference type="Gene3D" id="4.10.1000.10">
    <property type="entry name" value="Zinc finger, CCCH-type"/>
    <property type="match status" value="1"/>
</dbReference>
<feature type="zinc finger region" description="C3H1-type" evidence="5">
    <location>
        <begin position="209"/>
        <end position="237"/>
    </location>
</feature>
<dbReference type="PANTHER" id="PTHR11224:SF10">
    <property type="entry name" value="IP09428P-RELATED"/>
    <property type="match status" value="1"/>
</dbReference>
<evidence type="ECO:0000259" key="8">
    <source>
        <dbReference type="PROSITE" id="PS50103"/>
    </source>
</evidence>
<organism evidence="9 11">
    <name type="scientific">Plasmodiophora brassicae</name>
    <name type="common">Clubroot disease agent</name>
    <dbReference type="NCBI Taxonomy" id="37360"/>
    <lineage>
        <taxon>Eukaryota</taxon>
        <taxon>Sar</taxon>
        <taxon>Rhizaria</taxon>
        <taxon>Endomyxa</taxon>
        <taxon>Phytomyxea</taxon>
        <taxon>Plasmodiophorida</taxon>
        <taxon>Plasmodiophoridae</taxon>
        <taxon>Plasmodiophora</taxon>
    </lineage>
</organism>
<keyword evidence="1" id="KW-0808">Transferase</keyword>
<evidence type="ECO:0000313" key="12">
    <source>
        <dbReference type="Proteomes" id="UP000290189"/>
    </source>
</evidence>
<reference evidence="9 11" key="1">
    <citation type="submission" date="2015-02" db="EMBL/GenBank/DDBJ databases">
        <authorList>
            <person name="Chooi Y.-H."/>
        </authorList>
    </citation>
    <scope>NUCLEOTIDE SEQUENCE [LARGE SCALE GENOMIC DNA]</scope>
    <source>
        <strain evidence="9">E3</strain>
    </source>
</reference>
<keyword evidence="11" id="KW-1185">Reference proteome</keyword>
<accession>A0A0G4J4X2</accession>
<keyword evidence="10" id="KW-0496">Mitochondrion</keyword>
<dbReference type="Proteomes" id="UP000290189">
    <property type="component" value="Unassembled WGS sequence"/>
</dbReference>
<dbReference type="OrthoDB" id="411372at2759"/>
<proteinExistence type="predicted"/>
<dbReference type="Gene3D" id="3.30.40.10">
    <property type="entry name" value="Zinc/RING finger domain, C3HC4 (zinc finger)"/>
    <property type="match status" value="1"/>
</dbReference>
<dbReference type="SMART" id="SM00184">
    <property type="entry name" value="RING"/>
    <property type="match status" value="1"/>
</dbReference>
<dbReference type="InterPro" id="IPR013083">
    <property type="entry name" value="Znf_RING/FYVE/PHD"/>
</dbReference>
<evidence type="ECO:0000256" key="3">
    <source>
        <dbReference type="ARBA" id="ARBA00022771"/>
    </source>
</evidence>
<keyword evidence="3 5" id="KW-0863">Zinc-finger</keyword>
<name>A0A0G4J4X2_PLABS</name>
<feature type="domain" description="RING-type" evidence="7">
    <location>
        <begin position="129"/>
        <end position="181"/>
    </location>
</feature>
<dbReference type="EMBL" id="OVEO01000003">
    <property type="protein sequence ID" value="SPQ94767.1"/>
    <property type="molecule type" value="Genomic_DNA"/>
</dbReference>
<dbReference type="GO" id="GO:0008270">
    <property type="term" value="F:zinc ion binding"/>
    <property type="evidence" value="ECO:0007669"/>
    <property type="project" value="UniProtKB-KW"/>
</dbReference>
<protein>
    <submittedName>
        <fullName evidence="9">Uncharacterized protein</fullName>
    </submittedName>
</protein>
<reference evidence="10 12" key="2">
    <citation type="submission" date="2018-03" db="EMBL/GenBank/DDBJ databases">
        <authorList>
            <person name="Fogelqvist J."/>
        </authorList>
    </citation>
    <scope>NUCLEOTIDE SEQUENCE [LARGE SCALE GENOMIC DNA]</scope>
</reference>
<dbReference type="SMART" id="SM00356">
    <property type="entry name" value="ZnF_C3H1"/>
    <property type="match status" value="3"/>
</dbReference>
<gene>
    <name evidence="9" type="ORF">PBRA_002605</name>
    <name evidence="10" type="ORF">PLBR_LOCUS1982</name>
</gene>
<dbReference type="PANTHER" id="PTHR11224">
    <property type="entry name" value="MAKORIN-RELATED"/>
    <property type="match status" value="1"/>
</dbReference>
<keyword evidence="4 5" id="KW-0862">Zinc</keyword>
<dbReference type="InterPro" id="IPR017907">
    <property type="entry name" value="Znf_RING_CS"/>
</dbReference>
<feature type="region of interest" description="Disordered" evidence="6">
    <location>
        <begin position="1"/>
        <end position="36"/>
    </location>
</feature>
<evidence type="ECO:0000313" key="11">
    <source>
        <dbReference type="Proteomes" id="UP000039324"/>
    </source>
</evidence>
<evidence type="ECO:0000313" key="10">
    <source>
        <dbReference type="EMBL" id="SPQ94767.1"/>
    </source>
</evidence>
<dbReference type="Pfam" id="PF00097">
    <property type="entry name" value="zf-C3HC4"/>
    <property type="match status" value="1"/>
</dbReference>
<dbReference type="STRING" id="37360.A0A0G4J4X2"/>
<dbReference type="Pfam" id="PF00642">
    <property type="entry name" value="zf-CCCH"/>
    <property type="match status" value="1"/>
</dbReference>
<sequence length="291" mass="33325">MQRQGPSGRRADRRNSPPLFGDDERRSAASDRRRRRAQHRPFAMLCRFAGKCRNGDACPFKHDARQAEICPFNLAGQCSFGQQCKRVHGEMCPICFLPALHPFNTAAAEQHVSTCNGPPAATSSVSLECAICFDTIVHQRIGLLTHCDHIFCLDCIRKWRSTRDPDRREGTGLYRQCPLCRTTSPFVIPSMFYVTGDAKRELIDRYVEKLKMIPCKYERGGGECRAQTHCMYKHTKPPTRHRLRSRRTRDQLDQALEMLSLLLESLDERDISVLTSTLWHSSDVDDDDGYY</sequence>
<dbReference type="PROSITE" id="PS50103">
    <property type="entry name" value="ZF_C3H1"/>
    <property type="match status" value="2"/>
</dbReference>
<dbReference type="PROSITE" id="PS50089">
    <property type="entry name" value="ZF_RING_2"/>
    <property type="match status" value="1"/>
</dbReference>
<dbReference type="InterPro" id="IPR045072">
    <property type="entry name" value="MKRN-like"/>
</dbReference>